<dbReference type="Proteomes" id="UP000232323">
    <property type="component" value="Unassembled WGS sequence"/>
</dbReference>
<dbReference type="InterPro" id="IPR053229">
    <property type="entry name" value="NADH-Q_oxidrdct_subunit"/>
</dbReference>
<dbReference type="Pfam" id="PF10785">
    <property type="entry name" value="NADH-u_ox-rdase"/>
    <property type="match status" value="1"/>
</dbReference>
<organism evidence="3 4">
    <name type="scientific">Chlamydomonas eustigma</name>
    <dbReference type="NCBI Taxonomy" id="1157962"/>
    <lineage>
        <taxon>Eukaryota</taxon>
        <taxon>Viridiplantae</taxon>
        <taxon>Chlorophyta</taxon>
        <taxon>core chlorophytes</taxon>
        <taxon>Chlorophyceae</taxon>
        <taxon>CS clade</taxon>
        <taxon>Chlamydomonadales</taxon>
        <taxon>Chlamydomonadaceae</taxon>
        <taxon>Chlamydomonas</taxon>
    </lineage>
</organism>
<evidence type="ECO:0000313" key="3">
    <source>
        <dbReference type="EMBL" id="GAX75283.1"/>
    </source>
</evidence>
<evidence type="ECO:0000259" key="2">
    <source>
        <dbReference type="Pfam" id="PF10785"/>
    </source>
</evidence>
<keyword evidence="1" id="KW-1133">Transmembrane helix</keyword>
<sequence>MSNPWPDPPNYYETPSKSYKVMLQQPGFPVIYPEPTITQVVSNFRPSHWGFVAGMAGLGYVLGYWKGSVIHWQKPASMFGTLFMGQFGVMHMMQDSAYRLMGFKENSIEVRSNMPGALAKEAY</sequence>
<dbReference type="PANTHER" id="PTHR34062">
    <property type="entry name" value="OXIDOREDUCTASE 21 KDA SUBUNIT, PUTATIVE (AFU_ORTHOLOGUE AFUA_4G04750)-RELATED"/>
    <property type="match status" value="1"/>
</dbReference>
<keyword evidence="1" id="KW-0472">Membrane</keyword>
<evidence type="ECO:0000256" key="1">
    <source>
        <dbReference type="SAM" id="Phobius"/>
    </source>
</evidence>
<dbReference type="OrthoDB" id="196140at2759"/>
<name>A0A250WWQ6_9CHLO</name>
<dbReference type="EMBL" id="BEGY01000011">
    <property type="protein sequence ID" value="GAX75283.1"/>
    <property type="molecule type" value="Genomic_DNA"/>
</dbReference>
<comment type="caution">
    <text evidence="3">The sequence shown here is derived from an EMBL/GenBank/DDBJ whole genome shotgun (WGS) entry which is preliminary data.</text>
</comment>
<reference evidence="3 4" key="1">
    <citation type="submission" date="2017-08" db="EMBL/GenBank/DDBJ databases">
        <title>Acidophilic green algal genome provides insights into adaptation to an acidic environment.</title>
        <authorList>
            <person name="Hirooka S."/>
            <person name="Hirose Y."/>
            <person name="Kanesaki Y."/>
            <person name="Higuchi S."/>
            <person name="Fujiwara T."/>
            <person name="Onuma R."/>
            <person name="Era A."/>
            <person name="Ohbayashi R."/>
            <person name="Uzuka A."/>
            <person name="Nozaki H."/>
            <person name="Yoshikawa H."/>
            <person name="Miyagishima S.Y."/>
        </authorList>
    </citation>
    <scope>NUCLEOTIDE SEQUENCE [LARGE SCALE GENOMIC DNA]</scope>
    <source>
        <strain evidence="3 4">NIES-2499</strain>
    </source>
</reference>
<dbReference type="InterPro" id="IPR019721">
    <property type="entry name" value="NADH-UbQ_OxRdtase_su21_N"/>
</dbReference>
<dbReference type="STRING" id="1157962.A0A250WWQ6"/>
<evidence type="ECO:0000313" key="4">
    <source>
        <dbReference type="Proteomes" id="UP000232323"/>
    </source>
</evidence>
<feature type="domain" description="NADH-ubiquinone oxidoreductase 21kDa subunit N-terminal" evidence="2">
    <location>
        <begin position="26"/>
        <end position="105"/>
    </location>
</feature>
<proteinExistence type="predicted"/>
<dbReference type="PANTHER" id="PTHR34062:SF1">
    <property type="entry name" value="NADH-UBIQUINONE OXIDOREDUCTASE 21KDA SUBUNIT N-TERMINAL DOMAIN-CONTAINING PROTEIN"/>
    <property type="match status" value="1"/>
</dbReference>
<dbReference type="AlphaFoldDB" id="A0A250WWQ6"/>
<keyword evidence="1" id="KW-0812">Transmembrane</keyword>
<accession>A0A250WWQ6</accession>
<protein>
    <recommendedName>
        <fullName evidence="2">NADH-ubiquinone oxidoreductase 21kDa subunit N-terminal domain-containing protein</fullName>
    </recommendedName>
</protein>
<feature type="transmembrane region" description="Helical" evidence="1">
    <location>
        <begin position="48"/>
        <end position="65"/>
    </location>
</feature>
<keyword evidence="4" id="KW-1185">Reference proteome</keyword>
<gene>
    <name evidence="3" type="ORF">CEUSTIGMA_g2728.t1</name>
</gene>